<dbReference type="SUPFAM" id="SSF51695">
    <property type="entry name" value="PLC-like phosphodiesterases"/>
    <property type="match status" value="1"/>
</dbReference>
<dbReference type="AlphaFoldDB" id="A0A4R5CTN2"/>
<gene>
    <name evidence="3" type="ORF">E1269_22660</name>
</gene>
<protein>
    <submittedName>
        <fullName evidence="3">Hydrolase</fullName>
    </submittedName>
</protein>
<name>A0A4R5CTN2_9ACTN</name>
<proteinExistence type="predicted"/>
<dbReference type="InterPro" id="IPR017946">
    <property type="entry name" value="PLC-like_Pdiesterase_TIM-brl"/>
</dbReference>
<dbReference type="Proteomes" id="UP000294739">
    <property type="component" value="Unassembled WGS sequence"/>
</dbReference>
<dbReference type="OrthoDB" id="9758957at2"/>
<sequence>MPSSLLKRALVTSAVVAVGTAVVVTPAQAGGYHEPDNIAHHGASGAAPENTLAAVDLALDQDADVVEVEVQRTSDGELVVIQDLGLARTTNVEEVFPDRSPWLVRDFTLAEIRQLDAGSWFGPEFAGEPVPTLDEVIDEVGYHHGLVIDLANPQLYPGIEADLADQLRSNYRYLIRALAYETLAVHSVNATSAQTFHDALPYVPVGVVYNSRPSDAQLVAVSEWADSVSAQYLSTDQALIDRAHELDLGISVHTVNTADHMADYAAFDVDGIVTAFPALLDDVLD</sequence>
<dbReference type="PANTHER" id="PTHR46211:SF1">
    <property type="entry name" value="GLYCEROPHOSPHODIESTER PHOSPHODIESTERASE, CYTOPLASMIC"/>
    <property type="match status" value="1"/>
</dbReference>
<evidence type="ECO:0000313" key="3">
    <source>
        <dbReference type="EMBL" id="TDE01814.1"/>
    </source>
</evidence>
<dbReference type="RefSeq" id="WP_131898813.1">
    <property type="nucleotide sequence ID" value="NZ_SMKZ01000039.1"/>
</dbReference>
<evidence type="ECO:0000256" key="1">
    <source>
        <dbReference type="SAM" id="SignalP"/>
    </source>
</evidence>
<feature type="chain" id="PRO_5020238684" evidence="1">
    <location>
        <begin position="30"/>
        <end position="285"/>
    </location>
</feature>
<reference evidence="3 4" key="1">
    <citation type="submission" date="2019-03" db="EMBL/GenBank/DDBJ databases">
        <title>Draft genome sequences of novel Actinobacteria.</title>
        <authorList>
            <person name="Sahin N."/>
            <person name="Ay H."/>
            <person name="Saygin H."/>
        </authorList>
    </citation>
    <scope>NUCLEOTIDE SEQUENCE [LARGE SCALE GENOMIC DNA]</scope>
    <source>
        <strain evidence="3 4">5K138</strain>
    </source>
</reference>
<dbReference type="GO" id="GO:0008081">
    <property type="term" value="F:phosphoric diester hydrolase activity"/>
    <property type="evidence" value="ECO:0007669"/>
    <property type="project" value="InterPro"/>
</dbReference>
<dbReference type="EMBL" id="SMKZ01000039">
    <property type="protein sequence ID" value="TDE01814.1"/>
    <property type="molecule type" value="Genomic_DNA"/>
</dbReference>
<dbReference type="GO" id="GO:0006629">
    <property type="term" value="P:lipid metabolic process"/>
    <property type="evidence" value="ECO:0007669"/>
    <property type="project" value="InterPro"/>
</dbReference>
<dbReference type="Pfam" id="PF03009">
    <property type="entry name" value="GDPD"/>
    <property type="match status" value="1"/>
</dbReference>
<dbReference type="InterPro" id="IPR030395">
    <property type="entry name" value="GP_PDE_dom"/>
</dbReference>
<keyword evidence="4" id="KW-1185">Reference proteome</keyword>
<feature type="domain" description="GP-PDE" evidence="2">
    <location>
        <begin position="35"/>
        <end position="284"/>
    </location>
</feature>
<keyword evidence="1" id="KW-0732">Signal</keyword>
<evidence type="ECO:0000313" key="4">
    <source>
        <dbReference type="Proteomes" id="UP000294739"/>
    </source>
</evidence>
<evidence type="ECO:0000259" key="2">
    <source>
        <dbReference type="PROSITE" id="PS51704"/>
    </source>
</evidence>
<accession>A0A4R5CTN2</accession>
<organism evidence="3 4">
    <name type="scientific">Jiangella asiatica</name>
    <dbReference type="NCBI Taxonomy" id="2530372"/>
    <lineage>
        <taxon>Bacteria</taxon>
        <taxon>Bacillati</taxon>
        <taxon>Actinomycetota</taxon>
        <taxon>Actinomycetes</taxon>
        <taxon>Jiangellales</taxon>
        <taxon>Jiangellaceae</taxon>
        <taxon>Jiangella</taxon>
    </lineage>
</organism>
<dbReference type="Gene3D" id="3.20.20.190">
    <property type="entry name" value="Phosphatidylinositol (PI) phosphodiesterase"/>
    <property type="match status" value="1"/>
</dbReference>
<comment type="caution">
    <text evidence="3">The sequence shown here is derived from an EMBL/GenBank/DDBJ whole genome shotgun (WGS) entry which is preliminary data.</text>
</comment>
<dbReference type="PROSITE" id="PS51704">
    <property type="entry name" value="GP_PDE"/>
    <property type="match status" value="1"/>
</dbReference>
<keyword evidence="3" id="KW-0378">Hydrolase</keyword>
<feature type="signal peptide" evidence="1">
    <location>
        <begin position="1"/>
        <end position="29"/>
    </location>
</feature>
<dbReference type="InParanoid" id="A0A4R5CTN2"/>
<dbReference type="PANTHER" id="PTHR46211">
    <property type="entry name" value="GLYCEROPHOSPHORYL DIESTER PHOSPHODIESTERASE"/>
    <property type="match status" value="1"/>
</dbReference>